<dbReference type="PANTHER" id="PTHR43777:SF1">
    <property type="entry name" value="MOLYBDENUM COFACTOR CYTIDYLYLTRANSFERASE"/>
    <property type="match status" value="1"/>
</dbReference>
<dbReference type="EMBL" id="CP012174">
    <property type="protein sequence ID" value="AKV78217.1"/>
    <property type="molecule type" value="Genomic_DNA"/>
</dbReference>
<reference evidence="10 11" key="2">
    <citation type="journal article" date="2015" name="Genome Announc.">
        <title>Complete Genome Sequences of Evolved Arsenate-Resistant Metallosphaera sedula Strains.</title>
        <authorList>
            <person name="Ai C."/>
            <person name="McCarthy S."/>
            <person name="Schackwitz W."/>
            <person name="Martin J."/>
            <person name="Lipzen A."/>
            <person name="Blum P."/>
        </authorList>
    </citation>
    <scope>NUCLEOTIDE SEQUENCE [LARGE SCALE GENOMIC DNA]</scope>
    <source>
        <strain evidence="5 11">ARS120-1</strain>
        <strain evidence="6 10">ARS120-2</strain>
        <strain evidence="3 13">ARS50-1</strain>
        <strain evidence="4 12">ARS50-2</strain>
    </source>
</reference>
<dbReference type="Proteomes" id="UP000029084">
    <property type="component" value="Chromosome"/>
</dbReference>
<dbReference type="EMBL" id="CP012175">
    <property type="protein sequence ID" value="AKV80462.1"/>
    <property type="molecule type" value="Genomic_DNA"/>
</dbReference>
<evidence type="ECO:0000313" key="3">
    <source>
        <dbReference type="EMBL" id="AKV73726.1"/>
    </source>
</evidence>
<keyword evidence="3" id="KW-0808">Transferase</keyword>
<dbReference type="EMBL" id="CP008822">
    <property type="protein sequence ID" value="AIM26773.1"/>
    <property type="molecule type" value="Genomic_DNA"/>
</dbReference>
<evidence type="ECO:0000313" key="12">
    <source>
        <dbReference type="Proteomes" id="UP000062475"/>
    </source>
</evidence>
<accession>A0A088E457</accession>
<evidence type="ECO:0000313" key="13">
    <source>
        <dbReference type="Proteomes" id="UP000068832"/>
    </source>
</evidence>
<dbReference type="InterPro" id="IPR029044">
    <property type="entry name" value="Nucleotide-diphossugar_trans"/>
</dbReference>
<evidence type="ECO:0000313" key="5">
    <source>
        <dbReference type="EMBL" id="AKV78217.1"/>
    </source>
</evidence>
<dbReference type="GO" id="GO:0016301">
    <property type="term" value="F:kinase activity"/>
    <property type="evidence" value="ECO:0007669"/>
    <property type="project" value="UniProtKB-KW"/>
</dbReference>
<dbReference type="PATRIC" id="fig|43687.5.peg.626"/>
<reference evidence="2 8" key="1">
    <citation type="journal article" date="2014" name="J. Bacteriol.">
        <title>Role of an Archaeal PitA Transporter in the Copper and Arsenic Resistance of Metallosphaera sedula, an Extreme Thermoacidophile.</title>
        <authorList>
            <person name="McCarthy S."/>
            <person name="Ai C."/>
            <person name="Wheaton G."/>
            <person name="Tevatia R."/>
            <person name="Eckrich V."/>
            <person name="Kelly R."/>
            <person name="Blum P."/>
        </authorList>
    </citation>
    <scope>NUCLEOTIDE SEQUENCE [LARGE SCALE GENOMIC DNA]</scope>
    <source>
        <strain evidence="2 8">CuR1</strain>
    </source>
</reference>
<dbReference type="PANTHER" id="PTHR43777">
    <property type="entry name" value="MOLYBDENUM COFACTOR CYTIDYLYLTRANSFERASE"/>
    <property type="match status" value="1"/>
</dbReference>
<dbReference type="Proteomes" id="UP000056255">
    <property type="component" value="Chromosome"/>
</dbReference>
<sequence length="187" mass="20456">MNVIGVLVLAGGEGSRFKGNKLLAKIGDTPVLGWVLNALPSERVIVAGRYAPEIINHFPEEVILYNPHWKEGISASLKLGIRFFKDTDGVLVALGDMPLITRDTVNKILSSFYPSCNAVIPVHKGEWGNPVLLSRKLFDQVEKLTGDVGAKVILKKSSDLCFVECGEEVLIDVDTEADLIEVSRRLS</sequence>
<dbReference type="OrthoDB" id="28434at2157"/>
<dbReference type="Proteomes" id="UP000068832">
    <property type="component" value="Chromosome"/>
</dbReference>
<protein>
    <submittedName>
        <fullName evidence="3">4-diphosphocytidyl-2C-methyl-D-erythritol kinase</fullName>
    </submittedName>
    <submittedName>
        <fullName evidence="2">Putative MobA-related protein-like protein</fullName>
    </submittedName>
</protein>
<evidence type="ECO:0000313" key="10">
    <source>
        <dbReference type="Proteomes" id="UP000061362"/>
    </source>
</evidence>
<name>A0A088E457_9CREN</name>
<dbReference type="Pfam" id="PF12804">
    <property type="entry name" value="NTP_transf_3"/>
    <property type="match status" value="1"/>
</dbReference>
<dbReference type="InterPro" id="IPR025877">
    <property type="entry name" value="MobA-like_NTP_Trfase"/>
</dbReference>
<evidence type="ECO:0000313" key="4">
    <source>
        <dbReference type="EMBL" id="AKV75966.1"/>
    </source>
</evidence>
<evidence type="ECO:0000313" key="6">
    <source>
        <dbReference type="EMBL" id="AKV80462.1"/>
    </source>
</evidence>
<dbReference type="RefSeq" id="WP_012020573.1">
    <property type="nucleotide sequence ID" value="NZ_CP008822.1"/>
</dbReference>
<proteinExistence type="predicted"/>
<evidence type="ECO:0000313" key="7">
    <source>
        <dbReference type="EMBL" id="AKV82709.1"/>
    </source>
</evidence>
<dbReference type="SUPFAM" id="SSF53448">
    <property type="entry name" value="Nucleotide-diphospho-sugar transferases"/>
    <property type="match status" value="1"/>
</dbReference>
<dbReference type="Proteomes" id="UP000062475">
    <property type="component" value="Chromosome"/>
</dbReference>
<organism evidence="2 8">
    <name type="scientific">Metallosphaera sedula</name>
    <dbReference type="NCBI Taxonomy" id="43687"/>
    <lineage>
        <taxon>Archaea</taxon>
        <taxon>Thermoproteota</taxon>
        <taxon>Thermoprotei</taxon>
        <taxon>Sulfolobales</taxon>
        <taxon>Sulfolobaceae</taxon>
        <taxon>Metallosphaera</taxon>
    </lineage>
</organism>
<reference evidence="7 9" key="3">
    <citation type="submission" date="2015-07" db="EMBL/GenBank/DDBJ databases">
        <title>Physiological, transcriptional responses and genome re-sequencing of acid resistant extremely thermoacidophilic Metallosphaera sedula SARC-M1.</title>
        <authorList>
            <person name="Ai C."/>
            <person name="McCarthy S."/>
            <person name="Eckrich V."/>
            <person name="Rudrappa D."/>
            <person name="Qiu G."/>
            <person name="Blum P."/>
        </authorList>
    </citation>
    <scope>NUCLEOTIDE SEQUENCE [LARGE SCALE GENOMIC DNA]</scope>
    <source>
        <strain evidence="7 9">SARC-M1</strain>
    </source>
</reference>
<dbReference type="CDD" id="cd04182">
    <property type="entry name" value="GT_2_like_f"/>
    <property type="match status" value="1"/>
</dbReference>
<evidence type="ECO:0000313" key="11">
    <source>
        <dbReference type="Proteomes" id="UP000062398"/>
    </source>
</evidence>
<dbReference type="GO" id="GO:0016779">
    <property type="term" value="F:nucleotidyltransferase activity"/>
    <property type="evidence" value="ECO:0007669"/>
    <property type="project" value="UniProtKB-ARBA"/>
</dbReference>
<dbReference type="AlphaFoldDB" id="A0A088E457"/>
<feature type="domain" description="MobA-like NTP transferase" evidence="1">
    <location>
        <begin position="6"/>
        <end position="157"/>
    </location>
</feature>
<dbReference type="Proteomes" id="UP000061362">
    <property type="component" value="Chromosome"/>
</dbReference>
<dbReference type="Proteomes" id="UP000062398">
    <property type="component" value="Chromosome"/>
</dbReference>
<evidence type="ECO:0000259" key="1">
    <source>
        <dbReference type="Pfam" id="PF12804"/>
    </source>
</evidence>
<dbReference type="OMA" id="LFGAAHW"/>
<dbReference type="EMBL" id="CP012176">
    <property type="protein sequence ID" value="AKV82709.1"/>
    <property type="molecule type" value="Genomic_DNA"/>
</dbReference>
<dbReference type="Gene3D" id="3.90.550.10">
    <property type="entry name" value="Spore Coat Polysaccharide Biosynthesis Protein SpsA, Chain A"/>
    <property type="match status" value="1"/>
</dbReference>
<dbReference type="GeneID" id="91755064"/>
<dbReference type="EMBL" id="CP012173">
    <property type="protein sequence ID" value="AKV75966.1"/>
    <property type="molecule type" value="Genomic_DNA"/>
</dbReference>
<evidence type="ECO:0000313" key="2">
    <source>
        <dbReference type="EMBL" id="AIM26773.1"/>
    </source>
</evidence>
<dbReference type="EMBL" id="CP012172">
    <property type="protein sequence ID" value="AKV73726.1"/>
    <property type="molecule type" value="Genomic_DNA"/>
</dbReference>
<gene>
    <name evidence="2" type="ORF">HA72_0611</name>
    <name evidence="3" type="ORF">MsedA_0624</name>
    <name evidence="4" type="ORF">MsedB_0624</name>
    <name evidence="5" type="ORF">MsedC_0623</name>
    <name evidence="6" type="ORF">MsedD_0624</name>
    <name evidence="7" type="ORF">MsedE_0624</name>
</gene>
<evidence type="ECO:0000313" key="9">
    <source>
        <dbReference type="Proteomes" id="UP000056255"/>
    </source>
</evidence>
<evidence type="ECO:0000313" key="8">
    <source>
        <dbReference type="Proteomes" id="UP000029084"/>
    </source>
</evidence>
<keyword evidence="3" id="KW-0418">Kinase</keyword>